<reference evidence="3 4" key="1">
    <citation type="submission" date="2019-07" db="EMBL/GenBank/DDBJ databases">
        <title>Genomics analysis of Aphanomyces spp. identifies a new class of oomycete effector associated with host adaptation.</title>
        <authorList>
            <person name="Gaulin E."/>
        </authorList>
    </citation>
    <scope>NUCLEOTIDE SEQUENCE [LARGE SCALE GENOMIC DNA]</scope>
    <source>
        <strain evidence="3 4">ATCC 201684</strain>
    </source>
</reference>
<feature type="transmembrane region" description="Helical" evidence="2">
    <location>
        <begin position="190"/>
        <end position="215"/>
    </location>
</feature>
<dbReference type="VEuPathDB" id="FungiDB:AeMF1_017619"/>
<keyword evidence="4" id="KW-1185">Reference proteome</keyword>
<organism evidence="3 4">
    <name type="scientific">Aphanomyces euteiches</name>
    <dbReference type="NCBI Taxonomy" id="100861"/>
    <lineage>
        <taxon>Eukaryota</taxon>
        <taxon>Sar</taxon>
        <taxon>Stramenopiles</taxon>
        <taxon>Oomycota</taxon>
        <taxon>Saprolegniomycetes</taxon>
        <taxon>Saprolegniales</taxon>
        <taxon>Verrucalvaceae</taxon>
        <taxon>Aphanomyces</taxon>
    </lineage>
</organism>
<feature type="transmembrane region" description="Helical" evidence="2">
    <location>
        <begin position="290"/>
        <end position="311"/>
    </location>
</feature>
<feature type="transmembrane region" description="Helical" evidence="2">
    <location>
        <begin position="80"/>
        <end position="97"/>
    </location>
</feature>
<comment type="caution">
    <text evidence="3">The sequence shown here is derived from an EMBL/GenBank/DDBJ whole genome shotgun (WGS) entry which is preliminary data.</text>
</comment>
<evidence type="ECO:0000313" key="4">
    <source>
        <dbReference type="Proteomes" id="UP000481153"/>
    </source>
</evidence>
<protein>
    <submittedName>
        <fullName evidence="3">Uncharacterized protein</fullName>
    </submittedName>
</protein>
<dbReference type="EMBL" id="VJMJ01000003">
    <property type="protein sequence ID" value="KAF0744940.1"/>
    <property type="molecule type" value="Genomic_DNA"/>
</dbReference>
<accession>A0A6G0XWM7</accession>
<evidence type="ECO:0000313" key="3">
    <source>
        <dbReference type="EMBL" id="KAF0744940.1"/>
    </source>
</evidence>
<feature type="region of interest" description="Disordered" evidence="1">
    <location>
        <begin position="328"/>
        <end position="357"/>
    </location>
</feature>
<feature type="transmembrane region" description="Helical" evidence="2">
    <location>
        <begin position="236"/>
        <end position="256"/>
    </location>
</feature>
<proteinExistence type="predicted"/>
<keyword evidence="2" id="KW-1133">Transmembrane helix</keyword>
<keyword evidence="2" id="KW-0812">Transmembrane</keyword>
<feature type="transmembrane region" description="Helical" evidence="2">
    <location>
        <begin position="156"/>
        <end position="178"/>
    </location>
</feature>
<dbReference type="AlphaFoldDB" id="A0A6G0XWM7"/>
<sequence>MASQQLPPLNIDAKPGLGEVELEGTTTQSDCSSVGSDVNLIDDHTPTKVDLKETPLTKMNLIAGGSVSSPLLTYKTCRNILFALFLPAILIGHFAIFHVVGSKHATVENNFAIDSKHLAIGAVAYICAEALKLVLDHAMLQSSSVFPDGATYPWGPFGVAIFVFVDDVMRLVFGWFVSSTHTFVAGYSFGLGWASVELLCLLLSFLALCCGKSLSFSEATRMRRVLTRAGIRNYSLYVWVVHFFSVACAIGAALLVFKTDSKFLPCIIFFVRMIGYTVQNECLKRRCAVLSSSFALFVLQVVLLLMGLSVWQWGAVVAVTAAKTHHTTTAAPVAPGTKKHHTPTTTHHGHGHHHDHK</sequence>
<name>A0A6G0XWM7_9STRA</name>
<dbReference type="Proteomes" id="UP000481153">
    <property type="component" value="Unassembled WGS sequence"/>
</dbReference>
<feature type="transmembrane region" description="Helical" evidence="2">
    <location>
        <begin position="117"/>
        <end position="135"/>
    </location>
</feature>
<keyword evidence="2" id="KW-0472">Membrane</keyword>
<feature type="compositionally biased region" description="Basic residues" evidence="1">
    <location>
        <begin position="337"/>
        <end position="357"/>
    </location>
</feature>
<gene>
    <name evidence="3" type="ORF">Ae201684_000527</name>
</gene>
<evidence type="ECO:0000256" key="1">
    <source>
        <dbReference type="SAM" id="MobiDB-lite"/>
    </source>
</evidence>
<evidence type="ECO:0000256" key="2">
    <source>
        <dbReference type="SAM" id="Phobius"/>
    </source>
</evidence>